<dbReference type="Pfam" id="PF12008">
    <property type="entry name" value="EcoR124_C"/>
    <property type="match status" value="1"/>
</dbReference>
<dbReference type="InterPro" id="IPR007409">
    <property type="entry name" value="Restrct_endonuc_type1_HsdR_N"/>
</dbReference>
<dbReference type="AlphaFoldDB" id="A0A2A8D7U0"/>
<dbReference type="InterPro" id="IPR040980">
    <property type="entry name" value="SWI2_SNF2"/>
</dbReference>
<feature type="domain" description="Helicase ATP-binding" evidence="12">
    <location>
        <begin position="331"/>
        <end position="493"/>
    </location>
</feature>
<keyword evidence="8 11" id="KW-0378">Hydrolase</keyword>
<gene>
    <name evidence="13" type="ORF">CRM92_02150</name>
</gene>
<dbReference type="CDD" id="cd22332">
    <property type="entry name" value="HsdR_N"/>
    <property type="match status" value="1"/>
</dbReference>
<dbReference type="PROSITE" id="PS51192">
    <property type="entry name" value="HELICASE_ATP_BIND_1"/>
    <property type="match status" value="1"/>
</dbReference>
<accession>A0A2A8D7U0</accession>
<dbReference type="NCBIfam" id="TIGR00348">
    <property type="entry name" value="hsdR"/>
    <property type="match status" value="1"/>
</dbReference>
<comment type="subunit">
    <text evidence="3 11">The type I restriction/modification system is composed of three polypeptides R, M and S.</text>
</comment>
<evidence type="ECO:0000313" key="13">
    <source>
        <dbReference type="EMBL" id="PEN16863.1"/>
    </source>
</evidence>
<dbReference type="EC" id="3.1.21.3" evidence="11"/>
<dbReference type="SMART" id="SM00487">
    <property type="entry name" value="DEXDc"/>
    <property type="match status" value="1"/>
</dbReference>
<dbReference type="SUPFAM" id="SSF52540">
    <property type="entry name" value="P-loop containing nucleoside triphosphate hydrolases"/>
    <property type="match status" value="1"/>
</dbReference>
<dbReference type="EMBL" id="PDEV01000001">
    <property type="protein sequence ID" value="PEN16863.1"/>
    <property type="molecule type" value="Genomic_DNA"/>
</dbReference>
<reference evidence="13" key="1">
    <citation type="submission" date="2017-10" db="EMBL/GenBank/DDBJ databases">
        <title>Kefir isolates.</title>
        <authorList>
            <person name="Kim Y."/>
            <person name="Blasche S."/>
        </authorList>
    </citation>
    <scope>NUCLEOTIDE SEQUENCE [LARGE SCALE GENOMIC DNA]</scope>
    <source>
        <strain evidence="13">OG2-2</strain>
    </source>
</reference>
<dbReference type="InterPro" id="IPR055180">
    <property type="entry name" value="HsdR_RecA-like_helicase_dom_2"/>
</dbReference>
<keyword evidence="14" id="KW-1185">Reference proteome</keyword>
<dbReference type="GO" id="GO:0009035">
    <property type="term" value="F:type I site-specific deoxyribonuclease activity"/>
    <property type="evidence" value="ECO:0007669"/>
    <property type="project" value="UniProtKB-EC"/>
</dbReference>
<dbReference type="Proteomes" id="UP000219947">
    <property type="component" value="Unassembled WGS sequence"/>
</dbReference>
<dbReference type="Gene3D" id="3.40.50.300">
    <property type="entry name" value="P-loop containing nucleotide triphosphate hydrolases"/>
    <property type="match status" value="2"/>
</dbReference>
<dbReference type="PANTHER" id="PTHR30195">
    <property type="entry name" value="TYPE I SITE-SPECIFIC DEOXYRIBONUCLEASE PROTEIN SUBUNIT M AND R"/>
    <property type="match status" value="1"/>
</dbReference>
<evidence type="ECO:0000256" key="7">
    <source>
        <dbReference type="ARBA" id="ARBA00022759"/>
    </source>
</evidence>
<keyword evidence="13" id="KW-0347">Helicase</keyword>
<comment type="similarity">
    <text evidence="2 11">Belongs to the HsdR family.</text>
</comment>
<evidence type="ECO:0000256" key="6">
    <source>
        <dbReference type="ARBA" id="ARBA00022747"/>
    </source>
</evidence>
<keyword evidence="6 11" id="KW-0680">Restriction system</keyword>
<dbReference type="Pfam" id="PF22679">
    <property type="entry name" value="T1R_D3-like"/>
    <property type="match status" value="1"/>
</dbReference>
<dbReference type="InterPro" id="IPR014001">
    <property type="entry name" value="Helicase_ATP-bd"/>
</dbReference>
<dbReference type="Pfam" id="PF18766">
    <property type="entry name" value="SWI2_SNF2"/>
    <property type="match status" value="1"/>
</dbReference>
<evidence type="ECO:0000256" key="8">
    <source>
        <dbReference type="ARBA" id="ARBA00022801"/>
    </source>
</evidence>
<evidence type="ECO:0000256" key="9">
    <source>
        <dbReference type="ARBA" id="ARBA00022840"/>
    </source>
</evidence>
<evidence type="ECO:0000313" key="14">
    <source>
        <dbReference type="Proteomes" id="UP000219947"/>
    </source>
</evidence>
<name>A0A2A8D7U0_9MICC</name>
<evidence type="ECO:0000256" key="11">
    <source>
        <dbReference type="RuleBase" id="RU364115"/>
    </source>
</evidence>
<proteinExistence type="inferred from homology"/>
<dbReference type="InterPro" id="IPR051268">
    <property type="entry name" value="Type-I_R_enzyme_R_subunit"/>
</dbReference>
<dbReference type="GO" id="GO:0004386">
    <property type="term" value="F:helicase activity"/>
    <property type="evidence" value="ECO:0007669"/>
    <property type="project" value="UniProtKB-KW"/>
</dbReference>
<dbReference type="Pfam" id="PF04313">
    <property type="entry name" value="HSDR_N"/>
    <property type="match status" value="1"/>
</dbReference>
<dbReference type="PANTHER" id="PTHR30195:SF16">
    <property type="entry name" value="TYPE I RESTRICTION ENZYME ENDONUCLEASE SUBUNIT"/>
    <property type="match status" value="1"/>
</dbReference>
<dbReference type="CDD" id="cd18800">
    <property type="entry name" value="SF2_C_EcoR124I-like"/>
    <property type="match status" value="1"/>
</dbReference>
<dbReference type="Gene3D" id="1.20.58.910">
    <property type="match status" value="1"/>
</dbReference>
<evidence type="ECO:0000259" key="12">
    <source>
        <dbReference type="PROSITE" id="PS51192"/>
    </source>
</evidence>
<evidence type="ECO:0000256" key="4">
    <source>
        <dbReference type="ARBA" id="ARBA00022722"/>
    </source>
</evidence>
<keyword evidence="10 11" id="KW-0238">DNA-binding</keyword>
<keyword evidence="7" id="KW-0255">Endonuclease</keyword>
<keyword evidence="5 11" id="KW-0547">Nucleotide-binding</keyword>
<keyword evidence="9 11" id="KW-0067">ATP-binding</keyword>
<dbReference type="InterPro" id="IPR004473">
    <property type="entry name" value="Restrct_endonuc_typeI_HsdR"/>
</dbReference>
<dbReference type="GO" id="GO:0003677">
    <property type="term" value="F:DNA binding"/>
    <property type="evidence" value="ECO:0007669"/>
    <property type="project" value="UniProtKB-KW"/>
</dbReference>
<organism evidence="13 14">
    <name type="scientific">Rothia dentocariosa</name>
    <dbReference type="NCBI Taxonomy" id="2047"/>
    <lineage>
        <taxon>Bacteria</taxon>
        <taxon>Bacillati</taxon>
        <taxon>Actinomycetota</taxon>
        <taxon>Actinomycetes</taxon>
        <taxon>Micrococcales</taxon>
        <taxon>Micrococcaceae</taxon>
        <taxon>Rothia</taxon>
    </lineage>
</organism>
<comment type="catalytic activity">
    <reaction evidence="1 11">
        <text>Endonucleolytic cleavage of DNA to give random double-stranded fragments with terminal 5'-phosphates, ATP is simultaneously hydrolyzed.</text>
        <dbReference type="EC" id="3.1.21.3"/>
    </reaction>
</comment>
<dbReference type="InterPro" id="IPR022625">
    <property type="entry name" value="TypeI_RM_Rsu_C"/>
</dbReference>
<keyword evidence="4" id="KW-0540">Nuclease</keyword>
<evidence type="ECO:0000256" key="3">
    <source>
        <dbReference type="ARBA" id="ARBA00011296"/>
    </source>
</evidence>
<dbReference type="InterPro" id="IPR027417">
    <property type="entry name" value="P-loop_NTPase"/>
</dbReference>
<dbReference type="GO" id="GO:0009307">
    <property type="term" value="P:DNA restriction-modification system"/>
    <property type="evidence" value="ECO:0007669"/>
    <property type="project" value="UniProtKB-KW"/>
</dbReference>
<evidence type="ECO:0000256" key="5">
    <source>
        <dbReference type="ARBA" id="ARBA00022741"/>
    </source>
</evidence>
<protein>
    <recommendedName>
        <fullName evidence="11">Type I restriction enzyme endonuclease subunit</fullName>
        <shortName evidence="11">R protein</shortName>
        <ecNumber evidence="11">3.1.21.3</ecNumber>
    </recommendedName>
</protein>
<dbReference type="CDD" id="cd18030">
    <property type="entry name" value="DEXHc_RE_I_HsdR"/>
    <property type="match status" value="1"/>
</dbReference>
<dbReference type="Gene3D" id="3.90.1570.50">
    <property type="match status" value="2"/>
</dbReference>
<dbReference type="GO" id="GO:0005524">
    <property type="term" value="F:ATP binding"/>
    <property type="evidence" value="ECO:0007669"/>
    <property type="project" value="UniProtKB-KW"/>
</dbReference>
<dbReference type="RefSeq" id="WP_098042262.1">
    <property type="nucleotide sequence ID" value="NZ_PDEV01000001.1"/>
</dbReference>
<evidence type="ECO:0000256" key="10">
    <source>
        <dbReference type="ARBA" id="ARBA00023125"/>
    </source>
</evidence>
<sequence length="1055" mass="120440">METVPHYPVPTNPTDTLIVNADYATVIAEYDEPREKNGAHQSEAQLEKRLIEVLISQGYEYLPIHTQEDLLTNLRTQIELLNTRDNEPLALSDDEWKRLLTDHIAKPSEGRAEKTHRVQKESRIAFERDNGTTRNITLLDRRNPNNNRLQVINQYSVQGSDGTHPLMNRYDVTILVNGLPMVHIELKKRGVSIKEAFQQIDRYQKESFWAGLGLYEYVQLFVISNGSQTKYYSNTVRNAQVAKYGNAQERNIKAGTESFEFTSYWADAQNHRITDLIPFARTFLAKRTILNIITRYCVLNTEGTLLVMRPYQIVATERIINRVLIANNDRRRIGTRQGGGFIWHTTGSGKTLTSFKTAQLLAETDLVEKVLFVVDRKDLDYQTMKEYDAFEKGAANSNSSTRILNAQLSDPSKRIIITTIHKLNSLIKSETNHPAYSQRVAIIFDECHRSQFGDMHRAITKRFTKYSIFGFTGTPIFDANSTGALGATTESLFGERLHEYTVVNAIGDGNVLPFRIEYNNVSAQYRDVEGKTRDEDEQTRELLNSDDRIRTIADYILTNYAKKTNQGSGYNYKGTQRRGFNSILATSSIEAARKYYTQFAHLQAERIASHEIREDSALKIAIIYSKPGAAQQGFMSEENFDTDDLNDEDWQLLSDAVGDYNAMFGTSFSLEGNSFENYYKDVSQRMKNRELDLLIVVNMFLTGFDSKTVNTLWVDKNLRMHGLMQAYSRTNRILNAVKPYGNIVCFRDLEENTNEALGLFGDKNAASTALIEPYSQIYAEYTQKATELLESFPIGATGLALSSEGQKAEFVQTLGEVLDLHNKLMMFDEYDEQAQLIDDYTLQDYTGTYQDVRAEVAEAHIILEDPDEFAASTDEEVSEAQKTVEAFEQLVFEIDLVKHQEVNVDYILELVARLHGAEDGEERDTIRRSINRAVHANPELRPSEDIIQGYVEEVVKNPDVYTDTAEGLIRYASGIRENEEQELIKTEKLNPEKTKLFMDRAFETGEFKTTGTDFPKILPKIRRFGATKSAYARTKKRVEKATRGLYERFRPFLGR</sequence>
<comment type="caution">
    <text evidence="13">The sequence shown here is derived from an EMBL/GenBank/DDBJ whole genome shotgun (WGS) entry which is preliminary data.</text>
</comment>
<evidence type="ECO:0000256" key="2">
    <source>
        <dbReference type="ARBA" id="ARBA00008598"/>
    </source>
</evidence>
<evidence type="ECO:0000256" key="1">
    <source>
        <dbReference type="ARBA" id="ARBA00000851"/>
    </source>
</evidence>
<comment type="function">
    <text evidence="11">Subunit R is required for both nuclease and ATPase activities, but not for modification.</text>
</comment>